<dbReference type="EMBL" id="CP093366">
    <property type="protein sequence ID" value="UQS81794.1"/>
    <property type="molecule type" value="Genomic_DNA"/>
</dbReference>
<dbReference type="GO" id="GO:0008706">
    <property type="term" value="F:6-phospho-beta-glucosidase activity"/>
    <property type="evidence" value="ECO:0007669"/>
    <property type="project" value="UniProtKB-EC"/>
</dbReference>
<dbReference type="PROSITE" id="PS00653">
    <property type="entry name" value="GLYCOSYL_HYDROL_F1_2"/>
    <property type="match status" value="1"/>
</dbReference>
<evidence type="ECO:0000256" key="5">
    <source>
        <dbReference type="RuleBase" id="RU003690"/>
    </source>
</evidence>
<dbReference type="InterPro" id="IPR017853">
    <property type="entry name" value="GH"/>
</dbReference>
<gene>
    <name evidence="7" type="ORF">MOO45_06215</name>
</gene>
<evidence type="ECO:0000256" key="1">
    <source>
        <dbReference type="ARBA" id="ARBA00010838"/>
    </source>
</evidence>
<keyword evidence="3 6" id="KW-0326">Glycosidase</keyword>
<accession>A0ABY4P846</accession>
<dbReference type="NCBIfam" id="NF007154">
    <property type="entry name" value="PRK09589.1"/>
    <property type="match status" value="1"/>
</dbReference>
<evidence type="ECO:0000256" key="4">
    <source>
        <dbReference type="PROSITE-ProRule" id="PRU10055"/>
    </source>
</evidence>
<dbReference type="RefSeq" id="WP_249514062.1">
    <property type="nucleotide sequence ID" value="NZ_CP093366.1"/>
</dbReference>
<sequence length="471" mass="54321">MLDKNFLWGGAVAANQYEGAWNVDGKGISVADVMTKGSVNQPRQITDDVLHHQEYPNHLGIDFYHHYQEEIKLMAEMGFKCFRLSIAWSRIFPHGDEDKPNEAGLAFYDRVFAECWKYQMEPVVTLSHFEMPFYLAKHYGGWRNRKMIDFFLKFATTCFQRYQSKVKYWMTFNEINNLIDTDDPFNAWTGAGVLYQEDENVEQTMYQISHYQFVASALAVQAAKKISADNQVGCMLHFGPIYPASSQPLDQMASVKAMDRRFFFSDVQVRGAYPDYVKQLWKRHHLQLDITADDLATLHRGCVDYIGFSYYKSSVAEFDSKTDFKEKPNPHVSKSDWGWAIDPVGLRYILNVAYERYQKPLFIVENGLGAYDKLENNQVNDDYRIQYLQAHVVQMLKAIELDGVQVLGYTPWAAIDIVSASTGEMAKRYGLIYVNLPEVQQGKAGIYRKKSFAWYQKVIATNGECLADKVR</sequence>
<dbReference type="Proteomes" id="UP000831495">
    <property type="component" value="Chromosome"/>
</dbReference>
<feature type="active site" description="Nucleophile" evidence="4">
    <location>
        <position position="365"/>
    </location>
</feature>
<dbReference type="Gene3D" id="3.20.20.80">
    <property type="entry name" value="Glycosidases"/>
    <property type="match status" value="1"/>
</dbReference>
<organism evidence="7 8">
    <name type="scientific">Bombilactobacillus folatiphilus</name>
    <dbReference type="NCBI Taxonomy" id="2923362"/>
    <lineage>
        <taxon>Bacteria</taxon>
        <taxon>Bacillati</taxon>
        <taxon>Bacillota</taxon>
        <taxon>Bacilli</taxon>
        <taxon>Lactobacillales</taxon>
        <taxon>Lactobacillaceae</taxon>
        <taxon>Bombilactobacillus</taxon>
    </lineage>
</organism>
<dbReference type="InterPro" id="IPR018120">
    <property type="entry name" value="Glyco_hydro_1_AS"/>
</dbReference>
<evidence type="ECO:0000256" key="6">
    <source>
        <dbReference type="RuleBase" id="RU004468"/>
    </source>
</evidence>
<dbReference type="PROSITE" id="PS00572">
    <property type="entry name" value="GLYCOSYL_HYDROL_F1_1"/>
    <property type="match status" value="1"/>
</dbReference>
<dbReference type="EC" id="3.2.1.86" evidence="7"/>
<protein>
    <submittedName>
        <fullName evidence="7">6-phospho-beta-glucosidase</fullName>
        <ecNumber evidence="7">3.2.1.86</ecNumber>
    </submittedName>
</protein>
<dbReference type="Pfam" id="PF00232">
    <property type="entry name" value="Glyco_hydro_1"/>
    <property type="match status" value="1"/>
</dbReference>
<comment type="similarity">
    <text evidence="1 5">Belongs to the glycosyl hydrolase 1 family.</text>
</comment>
<proteinExistence type="inferred from homology"/>
<name>A0ABY4P846_9LACO</name>
<dbReference type="PANTHER" id="PTHR10353">
    <property type="entry name" value="GLYCOSYL HYDROLASE"/>
    <property type="match status" value="1"/>
</dbReference>
<reference evidence="7" key="1">
    <citation type="journal article" date="2022" name="Int. J. Syst. Evol. Microbiol.">
        <title>Apilactobacillus apisilvae sp. nov., Nicolia spurrieriana gen. nov. sp. nov., Bombilactobacillus folatiphilus sp. nov. and Bombilactobacillus thymidiniphilus sp. nov., four new lactic acid bacterial isolates from stingless bees Tetragonula carbonaria and Austroplebeia australis.</title>
        <authorList>
            <person name="Oliphant S.A."/>
            <person name="Watson-Haigh N.S."/>
            <person name="Sumby K.M."/>
            <person name="Gardner J."/>
            <person name="Groom S."/>
            <person name="Jiranek V."/>
        </authorList>
    </citation>
    <scope>NUCLEOTIDE SEQUENCE</scope>
    <source>
        <strain evidence="7">SG4_D2</strain>
    </source>
</reference>
<keyword evidence="8" id="KW-1185">Reference proteome</keyword>
<dbReference type="PANTHER" id="PTHR10353:SF122">
    <property type="entry name" value="6-PHOSPHO-BETA-GLUCOSIDASE ASCB-RELATED"/>
    <property type="match status" value="1"/>
</dbReference>
<evidence type="ECO:0000256" key="2">
    <source>
        <dbReference type="ARBA" id="ARBA00022801"/>
    </source>
</evidence>
<keyword evidence="2 6" id="KW-0378">Hydrolase</keyword>
<dbReference type="SUPFAM" id="SSF51445">
    <property type="entry name" value="(Trans)glycosidases"/>
    <property type="match status" value="1"/>
</dbReference>
<evidence type="ECO:0000256" key="3">
    <source>
        <dbReference type="ARBA" id="ARBA00023295"/>
    </source>
</evidence>
<dbReference type="InterPro" id="IPR033132">
    <property type="entry name" value="GH_1_N_CS"/>
</dbReference>
<evidence type="ECO:0000313" key="8">
    <source>
        <dbReference type="Proteomes" id="UP000831495"/>
    </source>
</evidence>
<dbReference type="PRINTS" id="PR00131">
    <property type="entry name" value="GLHYDRLASE1"/>
</dbReference>
<evidence type="ECO:0000313" key="7">
    <source>
        <dbReference type="EMBL" id="UQS81794.1"/>
    </source>
</evidence>
<dbReference type="InterPro" id="IPR001360">
    <property type="entry name" value="Glyco_hydro_1"/>
</dbReference>